<proteinExistence type="predicted"/>
<evidence type="ECO:0000313" key="2">
    <source>
        <dbReference type="Proteomes" id="UP001158986"/>
    </source>
</evidence>
<comment type="caution">
    <text evidence="1">The sequence shown here is derived from an EMBL/GenBank/DDBJ whole genome shotgun (WGS) entry which is preliminary data.</text>
</comment>
<organism evidence="1 2">
    <name type="scientific">Peronospora belbahrii</name>
    <dbReference type="NCBI Taxonomy" id="622444"/>
    <lineage>
        <taxon>Eukaryota</taxon>
        <taxon>Sar</taxon>
        <taxon>Stramenopiles</taxon>
        <taxon>Oomycota</taxon>
        <taxon>Peronosporomycetes</taxon>
        <taxon>Peronosporales</taxon>
        <taxon>Peronosporaceae</taxon>
        <taxon>Peronospora</taxon>
    </lineage>
</organism>
<gene>
    <name evidence="1" type="ORF">PBS001_LOCUS899</name>
</gene>
<evidence type="ECO:0000313" key="1">
    <source>
        <dbReference type="EMBL" id="CAH0514132.1"/>
    </source>
</evidence>
<keyword evidence="2" id="KW-1185">Reference proteome</keyword>
<dbReference type="Proteomes" id="UP001158986">
    <property type="component" value="Unassembled WGS sequence"/>
</dbReference>
<name>A0ABN8CMA4_9STRA</name>
<protein>
    <submittedName>
        <fullName evidence="1">Uncharacterized protein</fullName>
    </submittedName>
</protein>
<reference evidence="1 2" key="1">
    <citation type="submission" date="2021-11" db="EMBL/GenBank/DDBJ databases">
        <authorList>
            <person name="Islam A."/>
            <person name="Islam S."/>
            <person name="Flora M.S."/>
            <person name="Rahman M."/>
            <person name="Ziaur R.M."/>
            <person name="Epstein J.H."/>
            <person name="Hassan M."/>
            <person name="Klassen M."/>
            <person name="Woodard K."/>
            <person name="Webb A."/>
            <person name="Webby R.J."/>
            <person name="El Zowalaty M.E."/>
        </authorList>
    </citation>
    <scope>NUCLEOTIDE SEQUENCE [LARGE SCALE GENOMIC DNA]</scope>
    <source>
        <strain evidence="1">Pbs1</strain>
    </source>
</reference>
<accession>A0ABN8CMA4</accession>
<sequence length="149" mass="17520">MNCTTSLRVVEVPSRIRNSRQIIKITGMGLVWEQPVVHKKYVKSVSWLVLLDRPVVMDKLLEHSPTRPVFFHQIYHGEYTTRIDLFLKDEAAKSSGQKTQACISQVIRPGFTKYYRYHDENKLDCEFSKMQFCCEHVLQIEKNKLCKEI</sequence>
<dbReference type="EMBL" id="CAKLCB010000055">
    <property type="protein sequence ID" value="CAH0514132.1"/>
    <property type="molecule type" value="Genomic_DNA"/>
</dbReference>